<accession>A0ABX8Z1B4</accession>
<evidence type="ECO:0000313" key="2">
    <source>
        <dbReference type="EMBL" id="QZA59444.1"/>
    </source>
</evidence>
<keyword evidence="1" id="KW-1133">Transmembrane helix</keyword>
<keyword evidence="1" id="KW-0472">Membrane</keyword>
<keyword evidence="3" id="KW-1185">Reference proteome</keyword>
<keyword evidence="1" id="KW-0812">Transmembrane</keyword>
<protein>
    <submittedName>
        <fullName evidence="2">Uncharacterized protein</fullName>
    </submittedName>
</protein>
<evidence type="ECO:0000256" key="1">
    <source>
        <dbReference type="SAM" id="Phobius"/>
    </source>
</evidence>
<organism evidence="2 3">
    <name type="scientific">Candidatus Rhabdochlamydia porcellionis</name>
    <dbReference type="NCBI Taxonomy" id="225148"/>
    <lineage>
        <taxon>Bacteria</taxon>
        <taxon>Pseudomonadati</taxon>
        <taxon>Chlamydiota</taxon>
        <taxon>Chlamydiia</taxon>
        <taxon>Parachlamydiales</taxon>
        <taxon>Candidatus Rhabdochlamydiaceae</taxon>
        <taxon>Candidatus Rhabdochlamydia</taxon>
    </lineage>
</organism>
<proteinExistence type="predicted"/>
<sequence>MRLFLHRLIITRYKWILLLLLAPMPCCLIIIHGYYRLYQLEELANTTQVIHKKILYNEQIQKKEEKILSQLKMSDSQYLDKYVESLCFLQPEQKKLHTLLLENRLDSISSQRLNWISQENQLTFFEEKIRKHSLFREVEERQQKTIQANEEDLKQLLCFIEQVHIWPYGPKPGVPFLFITDFHLTKKSITPQQKVFCIDMKLVKREPL</sequence>
<feature type="transmembrane region" description="Helical" evidence="1">
    <location>
        <begin position="12"/>
        <end position="35"/>
    </location>
</feature>
<reference evidence="2 3" key="1">
    <citation type="submission" date="2020-01" db="EMBL/GenBank/DDBJ databases">
        <authorList>
            <person name="Sixt B."/>
            <person name="Schulz F."/>
            <person name="Kostanjsek R."/>
            <person name="Koestlbacher S."/>
            <person name="Collingro A."/>
            <person name="Toenshoff E."/>
            <person name="Horn M."/>
        </authorList>
    </citation>
    <scope>NUCLEOTIDE SEQUENCE [LARGE SCALE GENOMIC DNA]</scope>
    <source>
        <strain evidence="2 3">15C</strain>
    </source>
</reference>
<gene>
    <name evidence="2" type="ORF">RHAB15C_0001332</name>
</gene>
<evidence type="ECO:0000313" key="3">
    <source>
        <dbReference type="Proteomes" id="UP000822862"/>
    </source>
</evidence>
<dbReference type="Proteomes" id="UP000822862">
    <property type="component" value="Chromosome"/>
</dbReference>
<name>A0ABX8Z1B4_9BACT</name>
<dbReference type="EMBL" id="CP075585">
    <property type="protein sequence ID" value="QZA59444.1"/>
    <property type="molecule type" value="Genomic_DNA"/>
</dbReference>
<reference evidence="2 3" key="2">
    <citation type="submission" date="2021-05" db="EMBL/GenBank/DDBJ databases">
        <title>Ecology and evolution of chlamydial symbionts of arthropods.</title>
        <authorList>
            <person name="Halter T."/>
            <person name="Sixt B.S."/>
            <person name="Toenshoff E.R."/>
            <person name="Koestlbacher S."/>
            <person name="Schulz F."/>
            <person name="Kostanjsek R."/>
            <person name="Collingro A."/>
            <person name="Hendrickx F."/>
            <person name="Horn M."/>
        </authorList>
    </citation>
    <scope>NUCLEOTIDE SEQUENCE [LARGE SCALE GENOMIC DNA]</scope>
    <source>
        <strain evidence="2 3">15C</strain>
    </source>
</reference>